<dbReference type="EC" id="5.1.3.3" evidence="5"/>
<comment type="pathway">
    <text evidence="1 5">Carbohydrate metabolism; hexose metabolism.</text>
</comment>
<dbReference type="EMBL" id="JAROCA020000001">
    <property type="protein sequence ID" value="MDY0404807.1"/>
    <property type="molecule type" value="Genomic_DNA"/>
</dbReference>
<dbReference type="InterPro" id="IPR014718">
    <property type="entry name" value="GH-type_carb-bd"/>
</dbReference>
<keyword evidence="7" id="KW-1185">Reference proteome</keyword>
<evidence type="ECO:0000256" key="2">
    <source>
        <dbReference type="ARBA" id="ARBA00006206"/>
    </source>
</evidence>
<dbReference type="RefSeq" id="WP_320384327.1">
    <property type="nucleotide sequence ID" value="NZ_JAROCA020000001.1"/>
</dbReference>
<dbReference type="GO" id="GO:0016853">
    <property type="term" value="F:isomerase activity"/>
    <property type="evidence" value="ECO:0007669"/>
    <property type="project" value="UniProtKB-KW"/>
</dbReference>
<proteinExistence type="inferred from homology"/>
<keyword evidence="4 5" id="KW-0119">Carbohydrate metabolism</keyword>
<dbReference type="InterPro" id="IPR047215">
    <property type="entry name" value="Galactose_mutarotase-like"/>
</dbReference>
<dbReference type="Pfam" id="PF01263">
    <property type="entry name" value="Aldose_epim"/>
    <property type="match status" value="1"/>
</dbReference>
<evidence type="ECO:0000313" key="6">
    <source>
        <dbReference type="EMBL" id="MDY0404807.1"/>
    </source>
</evidence>
<evidence type="ECO:0000256" key="1">
    <source>
        <dbReference type="ARBA" id="ARBA00005028"/>
    </source>
</evidence>
<accession>A0ABU5CEP4</accession>
<gene>
    <name evidence="6" type="ORF">P5G51_004795</name>
</gene>
<reference evidence="6 7" key="1">
    <citation type="submission" date="2023-10" db="EMBL/GenBank/DDBJ databases">
        <title>179-bfca-hs.</title>
        <authorList>
            <person name="Miliotis G."/>
            <person name="Sengupta P."/>
            <person name="Hameed A."/>
            <person name="Chuvochina M."/>
            <person name="Mcdonagh F."/>
            <person name="Simpson A.C."/>
            <person name="Singh N.K."/>
            <person name="Rekha P.D."/>
            <person name="Raman K."/>
            <person name="Hugenholtz P."/>
            <person name="Venkateswaran K."/>
        </authorList>
    </citation>
    <scope>NUCLEOTIDE SEQUENCE [LARGE SCALE GENOMIC DNA]</scope>
    <source>
        <strain evidence="6 7">179-BFC-A-HS</strain>
    </source>
</reference>
<dbReference type="NCBIfam" id="NF008277">
    <property type="entry name" value="PRK11055.1"/>
    <property type="match status" value="1"/>
</dbReference>
<dbReference type="PANTHER" id="PTHR10091">
    <property type="entry name" value="ALDOSE-1-EPIMERASE"/>
    <property type="match status" value="1"/>
</dbReference>
<name>A0ABU5CEP4_9BACI</name>
<dbReference type="Proteomes" id="UP001228376">
    <property type="component" value="Unassembled WGS sequence"/>
</dbReference>
<comment type="caution">
    <text evidence="6">The sequence shown here is derived from an EMBL/GenBank/DDBJ whole genome shotgun (WGS) entry which is preliminary data.</text>
</comment>
<dbReference type="Gene3D" id="2.70.98.10">
    <property type="match status" value="1"/>
</dbReference>
<dbReference type="CDD" id="cd09019">
    <property type="entry name" value="galactose_mutarotase_like"/>
    <property type="match status" value="1"/>
</dbReference>
<evidence type="ECO:0000256" key="4">
    <source>
        <dbReference type="ARBA" id="ARBA00023277"/>
    </source>
</evidence>
<evidence type="ECO:0000256" key="5">
    <source>
        <dbReference type="PIRNR" id="PIRNR005096"/>
    </source>
</evidence>
<dbReference type="InterPro" id="IPR015443">
    <property type="entry name" value="Aldose_1-epimerase"/>
</dbReference>
<evidence type="ECO:0000313" key="7">
    <source>
        <dbReference type="Proteomes" id="UP001228376"/>
    </source>
</evidence>
<comment type="catalytic activity">
    <reaction evidence="5">
        <text>alpha-D-glucose = beta-D-glucose</text>
        <dbReference type="Rhea" id="RHEA:10264"/>
        <dbReference type="ChEBI" id="CHEBI:15903"/>
        <dbReference type="ChEBI" id="CHEBI:17925"/>
        <dbReference type="EC" id="5.1.3.3"/>
    </reaction>
</comment>
<sequence>MDIIVNRINGIWSEFLLMSDHGMQVGIMDYGGIVTKMLVPDKYGRSENVVLGYENYQAYEQNPFYFGALIGRVAGRIANSQFTIDGQTYQLKANEGTNHLHSANHGFHQAIWQAEPFQTQDQAGVRLQHTSPAGEGGYPGTVSIQVTYTLDNTNRLTIDYDAVTDQTTPLALTNHTYFNLSGNLRDTVARHHVQMAASHFAELDKELIPTGKWLNVFGTPFDFLNGRFLEDGLLSNHPQVKLVGRGYDHYFLFDVDGNENEIIVTEPISGRKLTLTTTQPGVVLYSGNGLESGVPLRNGISQKHLGLCLETQAHSAALNHTNFPGILLTPEKKYQQQTVYQFGLRYVKTAHIFQCQDVRDIG</sequence>
<dbReference type="InterPro" id="IPR008183">
    <property type="entry name" value="Aldose_1/G6P_1-epimerase"/>
</dbReference>
<protein>
    <recommendedName>
        <fullName evidence="5">Aldose 1-epimerase</fullName>
        <ecNumber evidence="5">5.1.3.3</ecNumber>
    </recommendedName>
</protein>
<dbReference type="PANTHER" id="PTHR10091:SF0">
    <property type="entry name" value="GALACTOSE MUTAROTASE"/>
    <property type="match status" value="1"/>
</dbReference>
<dbReference type="SUPFAM" id="SSF74650">
    <property type="entry name" value="Galactose mutarotase-like"/>
    <property type="match status" value="1"/>
</dbReference>
<evidence type="ECO:0000256" key="3">
    <source>
        <dbReference type="ARBA" id="ARBA00023235"/>
    </source>
</evidence>
<dbReference type="InterPro" id="IPR011013">
    <property type="entry name" value="Gal_mutarotase_sf_dom"/>
</dbReference>
<dbReference type="PIRSF" id="PIRSF005096">
    <property type="entry name" value="GALM"/>
    <property type="match status" value="1"/>
</dbReference>
<keyword evidence="3 5" id="KW-0413">Isomerase</keyword>
<organism evidence="6 7">
    <name type="scientific">Tigheibacillus jepli</name>
    <dbReference type="NCBI Taxonomy" id="3035914"/>
    <lineage>
        <taxon>Bacteria</taxon>
        <taxon>Bacillati</taxon>
        <taxon>Bacillota</taxon>
        <taxon>Bacilli</taxon>
        <taxon>Bacillales</taxon>
        <taxon>Bacillaceae</taxon>
        <taxon>Tigheibacillus</taxon>
    </lineage>
</organism>
<comment type="similarity">
    <text evidence="2 5">Belongs to the aldose epimerase family.</text>
</comment>